<dbReference type="EMBL" id="MFZF01000023">
    <property type="protein sequence ID" value="OGK15885.1"/>
    <property type="molecule type" value="Genomic_DNA"/>
</dbReference>
<keyword evidence="1" id="KW-0472">Membrane</keyword>
<comment type="caution">
    <text evidence="3">The sequence shown here is derived from an EMBL/GenBank/DDBJ whole genome shotgun (WGS) entry which is preliminary data.</text>
</comment>
<name>A0A1F7GAU3_9BACT</name>
<protein>
    <recommendedName>
        <fullName evidence="2">Purple acid phosphatase N-terminal domain-containing protein</fullName>
    </recommendedName>
</protein>
<evidence type="ECO:0000259" key="2">
    <source>
        <dbReference type="Pfam" id="PF16656"/>
    </source>
</evidence>
<dbReference type="SUPFAM" id="SSF49363">
    <property type="entry name" value="Purple acid phosphatase, N-terminal domain"/>
    <property type="match status" value="1"/>
</dbReference>
<feature type="domain" description="Purple acid phosphatase N-terminal" evidence="2">
    <location>
        <begin position="42"/>
        <end position="115"/>
    </location>
</feature>
<dbReference type="InterPro" id="IPR008963">
    <property type="entry name" value="Purple_acid_Pase-like_N"/>
</dbReference>
<evidence type="ECO:0000313" key="3">
    <source>
        <dbReference type="EMBL" id="OGK15885.1"/>
    </source>
</evidence>
<gene>
    <name evidence="3" type="ORF">A2690_04490</name>
</gene>
<dbReference type="Gene3D" id="2.60.40.380">
    <property type="entry name" value="Purple acid phosphatase-like, N-terminal"/>
    <property type="match status" value="1"/>
</dbReference>
<keyword evidence="1" id="KW-1133">Transmembrane helix</keyword>
<evidence type="ECO:0000313" key="4">
    <source>
        <dbReference type="Proteomes" id="UP000178372"/>
    </source>
</evidence>
<dbReference type="AlphaFoldDB" id="A0A1F7GAU3"/>
<accession>A0A1F7GAU3</accession>
<dbReference type="GO" id="GO:0003993">
    <property type="term" value="F:acid phosphatase activity"/>
    <property type="evidence" value="ECO:0007669"/>
    <property type="project" value="InterPro"/>
</dbReference>
<evidence type="ECO:0000256" key="1">
    <source>
        <dbReference type="SAM" id="Phobius"/>
    </source>
</evidence>
<dbReference type="GO" id="GO:0046872">
    <property type="term" value="F:metal ion binding"/>
    <property type="evidence" value="ECO:0007669"/>
    <property type="project" value="InterPro"/>
</dbReference>
<dbReference type="InterPro" id="IPR015914">
    <property type="entry name" value="PAPs_N"/>
</dbReference>
<dbReference type="Proteomes" id="UP000178372">
    <property type="component" value="Unassembled WGS sequence"/>
</dbReference>
<keyword evidence="1" id="KW-0812">Transmembrane</keyword>
<sequence length="202" mass="21765">MSKEKIVKLASIVIGLLITIVLIWFGLRFVQRGKAIDLNPQDIKIENVTGTSFRVTYTTRANLQPVVNYGTSSTALNFLVPPSETNDLGNDQTKYMHDITLLTPGTYYFVIRIGEEEINNAGVPFSVQVGEGAGVTPTVGVGLLPTQAIEATPTATLPTAAPAIKPLSEIKNCATDMKSADGTIKDGYTARDYAQCIKQNSQ</sequence>
<organism evidence="3 4">
    <name type="scientific">Candidatus Roizmanbacteria bacterium RIFCSPHIGHO2_01_FULL_39_12b</name>
    <dbReference type="NCBI Taxonomy" id="1802030"/>
    <lineage>
        <taxon>Bacteria</taxon>
        <taxon>Candidatus Roizmaniibacteriota</taxon>
    </lineage>
</organism>
<proteinExistence type="predicted"/>
<reference evidence="3 4" key="1">
    <citation type="journal article" date="2016" name="Nat. Commun.">
        <title>Thousands of microbial genomes shed light on interconnected biogeochemical processes in an aquifer system.</title>
        <authorList>
            <person name="Anantharaman K."/>
            <person name="Brown C.T."/>
            <person name="Hug L.A."/>
            <person name="Sharon I."/>
            <person name="Castelle C.J."/>
            <person name="Probst A.J."/>
            <person name="Thomas B.C."/>
            <person name="Singh A."/>
            <person name="Wilkins M.J."/>
            <person name="Karaoz U."/>
            <person name="Brodie E.L."/>
            <person name="Williams K.H."/>
            <person name="Hubbard S.S."/>
            <person name="Banfield J.F."/>
        </authorList>
    </citation>
    <scope>NUCLEOTIDE SEQUENCE [LARGE SCALE GENOMIC DNA]</scope>
</reference>
<dbReference type="Pfam" id="PF16656">
    <property type="entry name" value="Pur_ac_phosph_N"/>
    <property type="match status" value="1"/>
</dbReference>
<feature type="transmembrane region" description="Helical" evidence="1">
    <location>
        <begin position="6"/>
        <end position="27"/>
    </location>
</feature>